<dbReference type="AlphaFoldDB" id="A0AA88GXR8"/>
<protein>
    <recommendedName>
        <fullName evidence="4">Transmembrane protein</fullName>
    </recommendedName>
</protein>
<evidence type="ECO:0000313" key="2">
    <source>
        <dbReference type="EMBL" id="KAG2392945.1"/>
    </source>
</evidence>
<comment type="caution">
    <text evidence="2">The sequence shown here is derived from an EMBL/GenBank/DDBJ whole genome shotgun (WGS) entry which is preliminary data.</text>
</comment>
<accession>A0AA88GXR8</accession>
<sequence>MTSSSSESTNQPVTALTYRGTTLEYVQDCFRYYKTLAERKFNNTKHFVVTYPTVSISFSILFLSLGSLYFRTQRQMKLAHKKLVDNLENVKKQRVYDLVKEANEIKRLGK</sequence>
<dbReference type="RefSeq" id="XP_044554839.1">
    <property type="nucleotide sequence ID" value="XM_044699719.1"/>
</dbReference>
<dbReference type="Proteomes" id="UP000816034">
    <property type="component" value="Unassembled WGS sequence"/>
</dbReference>
<name>A0AA88GXR8_NAELO</name>
<reference evidence="2 3" key="1">
    <citation type="journal article" date="2018" name="BMC Genomics">
        <title>The genome of Naegleria lovaniensis, the basis for a comparative approach to unravel pathogenicity factors of the human pathogenic amoeba N. fowleri.</title>
        <authorList>
            <person name="Liechti N."/>
            <person name="Schurch N."/>
            <person name="Bruggmann R."/>
            <person name="Wittwer M."/>
        </authorList>
    </citation>
    <scope>NUCLEOTIDE SEQUENCE [LARGE SCALE GENOMIC DNA]</scope>
    <source>
        <strain evidence="2 3">ATCC 30569</strain>
    </source>
</reference>
<keyword evidence="1" id="KW-0472">Membrane</keyword>
<keyword evidence="3" id="KW-1185">Reference proteome</keyword>
<evidence type="ECO:0000313" key="3">
    <source>
        <dbReference type="Proteomes" id="UP000816034"/>
    </source>
</evidence>
<keyword evidence="1" id="KW-0812">Transmembrane</keyword>
<gene>
    <name evidence="2" type="ORF">C9374_009522</name>
</gene>
<proteinExistence type="predicted"/>
<keyword evidence="1" id="KW-1133">Transmembrane helix</keyword>
<dbReference type="EMBL" id="PYSW02000003">
    <property type="protein sequence ID" value="KAG2392945.1"/>
    <property type="molecule type" value="Genomic_DNA"/>
</dbReference>
<organism evidence="2 3">
    <name type="scientific">Naegleria lovaniensis</name>
    <name type="common">Amoeba</name>
    <dbReference type="NCBI Taxonomy" id="51637"/>
    <lineage>
        <taxon>Eukaryota</taxon>
        <taxon>Discoba</taxon>
        <taxon>Heterolobosea</taxon>
        <taxon>Tetramitia</taxon>
        <taxon>Eutetramitia</taxon>
        <taxon>Vahlkampfiidae</taxon>
        <taxon>Naegleria</taxon>
    </lineage>
</organism>
<evidence type="ECO:0008006" key="4">
    <source>
        <dbReference type="Google" id="ProtNLM"/>
    </source>
</evidence>
<feature type="transmembrane region" description="Helical" evidence="1">
    <location>
        <begin position="49"/>
        <end position="70"/>
    </location>
</feature>
<evidence type="ECO:0000256" key="1">
    <source>
        <dbReference type="SAM" id="Phobius"/>
    </source>
</evidence>
<dbReference type="GeneID" id="68101976"/>